<dbReference type="OrthoDB" id="262547at2759"/>
<keyword evidence="2" id="KW-1133">Transmembrane helix</keyword>
<name>A0A1V6TJS0_9EURO</name>
<sequence length="468" mass="52307">MRARQYQILIAAATIAFGLWFLTLRLNDVKPRLNRGLGIDIHDSKFIYISHSSLTYQTNLKTLGEAETEKPSSPQKSTLPGDISSGVSPEEPEPSNQYLSPEDVEKYVESIMDFEDETRFERVSCPAEIPHRYSQLSSGSNDKIKYFFALDLYQSVEIIPRLMSSIVYAMLFLGPERCAISVTEGRSEDGTYEILAALQKRVQGMGGHFFLSTSDINPMDNYGQHRIAALAELRNIALEPLKSVGASGLDDSLADIYSSEAVVIFINDIALCPEDILELVFQHINQGAHMTCSFDWIFNGTLFYDVWVSRSLVGDTFFEIPHDASWAYSKDLFWSDPDGKRRYEAHKPFQVYSCWGGMVTLDAATFAENTVKFRASDPGECYMGEPTLLAKDLYRHGQGKILAVPAVNVAYSDKEAVGTKLMQGYVADHVDTSRPILAQDEIVPWQAAPPGMVKCLPNFDQPSWAKPV</sequence>
<feature type="transmembrane region" description="Helical" evidence="2">
    <location>
        <begin position="6"/>
        <end position="26"/>
    </location>
</feature>
<keyword evidence="2" id="KW-0812">Transmembrane</keyword>
<evidence type="ECO:0000256" key="1">
    <source>
        <dbReference type="SAM" id="MobiDB-lite"/>
    </source>
</evidence>
<accession>A0A1V6TJS0</accession>
<gene>
    <name evidence="3" type="ORF">PENSTE_c005G02962</name>
</gene>
<dbReference type="Pfam" id="PF11735">
    <property type="entry name" value="CAP59_mtransfer"/>
    <property type="match status" value="1"/>
</dbReference>
<dbReference type="PANTHER" id="PTHR34144">
    <property type="entry name" value="CHROMOSOME 8, WHOLE GENOME SHOTGUN SEQUENCE"/>
    <property type="match status" value="1"/>
</dbReference>
<dbReference type="AlphaFoldDB" id="A0A1V6TJS0"/>
<keyword evidence="4" id="KW-1185">Reference proteome</keyword>
<dbReference type="PANTHER" id="PTHR34144:SF5">
    <property type="entry name" value="ALPHA-1,3-MANNOSYLTRANSFERASE CMT1"/>
    <property type="match status" value="1"/>
</dbReference>
<evidence type="ECO:0000256" key="2">
    <source>
        <dbReference type="SAM" id="Phobius"/>
    </source>
</evidence>
<dbReference type="EMBL" id="MLKD01000005">
    <property type="protein sequence ID" value="OQE26521.1"/>
    <property type="molecule type" value="Genomic_DNA"/>
</dbReference>
<evidence type="ECO:0000313" key="4">
    <source>
        <dbReference type="Proteomes" id="UP000191285"/>
    </source>
</evidence>
<feature type="region of interest" description="Disordered" evidence="1">
    <location>
        <begin position="65"/>
        <end position="100"/>
    </location>
</feature>
<dbReference type="Proteomes" id="UP000191285">
    <property type="component" value="Unassembled WGS sequence"/>
</dbReference>
<evidence type="ECO:0008006" key="5">
    <source>
        <dbReference type="Google" id="ProtNLM"/>
    </source>
</evidence>
<keyword evidence="2" id="KW-0472">Membrane</keyword>
<proteinExistence type="predicted"/>
<reference evidence="4" key="1">
    <citation type="journal article" date="2017" name="Nat. Microbiol.">
        <title>Global analysis of biosynthetic gene clusters reveals vast potential of secondary metabolite production in Penicillium species.</title>
        <authorList>
            <person name="Nielsen J.C."/>
            <person name="Grijseels S."/>
            <person name="Prigent S."/>
            <person name="Ji B."/>
            <person name="Dainat J."/>
            <person name="Nielsen K.F."/>
            <person name="Frisvad J.C."/>
            <person name="Workman M."/>
            <person name="Nielsen J."/>
        </authorList>
    </citation>
    <scope>NUCLEOTIDE SEQUENCE [LARGE SCALE GENOMIC DNA]</scope>
    <source>
        <strain evidence="4">IBT 24891</strain>
    </source>
</reference>
<comment type="caution">
    <text evidence="3">The sequence shown here is derived from an EMBL/GenBank/DDBJ whole genome shotgun (WGS) entry which is preliminary data.</text>
</comment>
<evidence type="ECO:0000313" key="3">
    <source>
        <dbReference type="EMBL" id="OQE26521.1"/>
    </source>
</evidence>
<dbReference type="InterPro" id="IPR021047">
    <property type="entry name" value="Mannosyltransferase_CMT1"/>
</dbReference>
<organism evidence="3 4">
    <name type="scientific">Penicillium steckii</name>
    <dbReference type="NCBI Taxonomy" id="303698"/>
    <lineage>
        <taxon>Eukaryota</taxon>
        <taxon>Fungi</taxon>
        <taxon>Dikarya</taxon>
        <taxon>Ascomycota</taxon>
        <taxon>Pezizomycotina</taxon>
        <taxon>Eurotiomycetes</taxon>
        <taxon>Eurotiomycetidae</taxon>
        <taxon>Eurotiales</taxon>
        <taxon>Aspergillaceae</taxon>
        <taxon>Penicillium</taxon>
    </lineage>
</organism>
<protein>
    <recommendedName>
        <fullName evidence="5">Alpha-1,3-mannosyltransferase CMT1</fullName>
    </recommendedName>
</protein>